<dbReference type="Pfam" id="PF00383">
    <property type="entry name" value="dCMP_cyt_deam_1"/>
    <property type="match status" value="1"/>
</dbReference>
<evidence type="ECO:0000313" key="4">
    <source>
        <dbReference type="EMBL" id="TKS56812.1"/>
    </source>
</evidence>
<comment type="caution">
    <text evidence="4">The sequence shown here is derived from an EMBL/GenBank/DDBJ whole genome shotgun (WGS) entry which is preliminary data.</text>
</comment>
<dbReference type="PANTHER" id="PTHR11079">
    <property type="entry name" value="CYTOSINE DEAMINASE FAMILY MEMBER"/>
    <property type="match status" value="1"/>
</dbReference>
<dbReference type="InterPro" id="IPR002125">
    <property type="entry name" value="CMP_dCMP_dom"/>
</dbReference>
<dbReference type="OrthoDB" id="9802676at2"/>
<dbReference type="SUPFAM" id="SSF53927">
    <property type="entry name" value="Cytidine deaminase-like"/>
    <property type="match status" value="1"/>
</dbReference>
<dbReference type="InterPro" id="IPR016192">
    <property type="entry name" value="APOBEC/CMP_deaminase_Zn-bd"/>
</dbReference>
<name>A0A4U5TS17_9FLAO</name>
<feature type="domain" description="CMP/dCMP-type deaminase" evidence="3">
    <location>
        <begin position="3"/>
        <end position="106"/>
    </location>
</feature>
<dbReference type="EMBL" id="SWMU01000002">
    <property type="protein sequence ID" value="TKS56812.1"/>
    <property type="molecule type" value="Genomic_DNA"/>
</dbReference>
<evidence type="ECO:0000256" key="2">
    <source>
        <dbReference type="ARBA" id="ARBA00022833"/>
    </source>
</evidence>
<dbReference type="GO" id="GO:0008270">
    <property type="term" value="F:zinc ion binding"/>
    <property type="evidence" value="ECO:0007669"/>
    <property type="project" value="InterPro"/>
</dbReference>
<accession>A0A4U5TS17</accession>
<dbReference type="Proteomes" id="UP000306552">
    <property type="component" value="Unassembled WGS sequence"/>
</dbReference>
<evidence type="ECO:0000259" key="3">
    <source>
        <dbReference type="PROSITE" id="PS51747"/>
    </source>
</evidence>
<dbReference type="AlphaFoldDB" id="A0A4U5TS17"/>
<protein>
    <submittedName>
        <fullName evidence="4">Nucleoside deaminase</fullName>
    </submittedName>
</protein>
<dbReference type="Gene3D" id="3.40.140.10">
    <property type="entry name" value="Cytidine Deaminase, domain 2"/>
    <property type="match status" value="1"/>
</dbReference>
<dbReference type="CDD" id="cd01285">
    <property type="entry name" value="nucleoside_deaminase"/>
    <property type="match status" value="1"/>
</dbReference>
<evidence type="ECO:0000256" key="1">
    <source>
        <dbReference type="ARBA" id="ARBA00022723"/>
    </source>
</evidence>
<dbReference type="PROSITE" id="PS51747">
    <property type="entry name" value="CYT_DCMP_DEAMINASES_2"/>
    <property type="match status" value="1"/>
</dbReference>
<dbReference type="RefSeq" id="WP_138931914.1">
    <property type="nucleotide sequence ID" value="NZ_SWMU01000002.1"/>
</dbReference>
<keyword evidence="1" id="KW-0479">Metal-binding</keyword>
<proteinExistence type="predicted"/>
<keyword evidence="5" id="KW-1185">Reference proteome</keyword>
<dbReference type="PROSITE" id="PS00903">
    <property type="entry name" value="CYT_DCMP_DEAMINASES_1"/>
    <property type="match status" value="1"/>
</dbReference>
<keyword evidence="2" id="KW-0862">Zinc</keyword>
<gene>
    <name evidence="4" type="ORF">FCN74_07240</name>
</gene>
<organism evidence="4 5">
    <name type="scientific">Mesohalobacter halotolerans</name>
    <dbReference type="NCBI Taxonomy" id="1883405"/>
    <lineage>
        <taxon>Bacteria</taxon>
        <taxon>Pseudomonadati</taxon>
        <taxon>Bacteroidota</taxon>
        <taxon>Flavobacteriia</taxon>
        <taxon>Flavobacteriales</taxon>
        <taxon>Flavobacteriaceae</taxon>
        <taxon>Mesohalobacter</taxon>
    </lineage>
</organism>
<reference evidence="4 5" key="1">
    <citation type="submission" date="2019-04" db="EMBL/GenBank/DDBJ databases">
        <title>Psychroflexus halotolerans sp. nov., isolated from a marine solar saltern.</title>
        <authorList>
            <person name="Feng X."/>
        </authorList>
    </citation>
    <scope>NUCLEOTIDE SEQUENCE [LARGE SCALE GENOMIC DNA]</scope>
    <source>
        <strain evidence="4 5">WDS2C27</strain>
    </source>
</reference>
<evidence type="ECO:0000313" key="5">
    <source>
        <dbReference type="Proteomes" id="UP000306552"/>
    </source>
</evidence>
<dbReference type="PANTHER" id="PTHR11079:SF179">
    <property type="entry name" value="TRNA(ADENINE(34)) DEAMINASE, CHLOROPLASTIC"/>
    <property type="match status" value="1"/>
</dbReference>
<sequence>MNNSNQLWMKKAIAQARLGKTPFGAVLVESETNYVVAHNTTSTDGPQAHAELNAIQQMKTLEFKDPRELKLYTTVEPCPMCMSALVWAGIGHLIYGATIDDAAQIGHQIHISSHHIADKAWYPIQITSEVKRYECLKLF</sequence>
<dbReference type="GO" id="GO:0016787">
    <property type="term" value="F:hydrolase activity"/>
    <property type="evidence" value="ECO:0007669"/>
    <property type="project" value="InterPro"/>
</dbReference>
<dbReference type="InterPro" id="IPR016193">
    <property type="entry name" value="Cytidine_deaminase-like"/>
</dbReference>